<protein>
    <recommendedName>
        <fullName evidence="1">DUF2666 domain-containing protein</fullName>
    </recommendedName>
</protein>
<proteinExistence type="predicted"/>
<organism evidence="2 3">
    <name type="scientific">Methanococcus vannielii (strain ATCC 35089 / DSM 1224 / JCM 13029 / OCM 148 / SB)</name>
    <dbReference type="NCBI Taxonomy" id="406327"/>
    <lineage>
        <taxon>Archaea</taxon>
        <taxon>Methanobacteriati</taxon>
        <taxon>Methanobacteriota</taxon>
        <taxon>Methanomada group</taxon>
        <taxon>Methanococci</taxon>
        <taxon>Methanococcales</taxon>
        <taxon>Methanococcaceae</taxon>
        <taxon>Methanococcus</taxon>
    </lineage>
</organism>
<keyword evidence="3" id="KW-1185">Reference proteome</keyword>
<name>A6UR52_METVS</name>
<evidence type="ECO:0000313" key="3">
    <source>
        <dbReference type="Proteomes" id="UP000001107"/>
    </source>
</evidence>
<dbReference type="KEGG" id="mvn:Mevan_1074"/>
<dbReference type="OrthoDB" id="86044at2157"/>
<dbReference type="GeneID" id="5325353"/>
<dbReference type="EMBL" id="CP000742">
    <property type="protein sequence ID" value="ABR54974.1"/>
    <property type="molecule type" value="Genomic_DNA"/>
</dbReference>
<accession>A6UR52</accession>
<dbReference type="Proteomes" id="UP000001107">
    <property type="component" value="Chromosome"/>
</dbReference>
<sequence>MSEERILFTAKKGKWYVSKKLKIDENTRNVEIARILAGINETISLKIKEFLPFDMQKLEEIADEIYVAKKGKVKEEEVSEALVKLKSPATTKKMNAITESKEGKEILKRILTEIVLERLGFKLHVEAKMIEKFIEKSQ</sequence>
<feature type="domain" description="DUF2666" evidence="1">
    <location>
        <begin position="3"/>
        <end position="137"/>
    </location>
</feature>
<dbReference type="InterPro" id="IPR022620">
    <property type="entry name" value="DUF2666"/>
</dbReference>
<dbReference type="Pfam" id="PF10869">
    <property type="entry name" value="DUF2666"/>
    <property type="match status" value="1"/>
</dbReference>
<reference evidence="2" key="1">
    <citation type="submission" date="2007-06" db="EMBL/GenBank/DDBJ databases">
        <title>Complete sequence of Methanococcus vannielii SB.</title>
        <authorList>
            <consortium name="US DOE Joint Genome Institute"/>
            <person name="Copeland A."/>
            <person name="Lucas S."/>
            <person name="Lapidus A."/>
            <person name="Barry K."/>
            <person name="Glavina del Rio T."/>
            <person name="Dalin E."/>
            <person name="Tice H."/>
            <person name="Pitluck S."/>
            <person name="Chain P."/>
            <person name="Malfatti S."/>
            <person name="Shin M."/>
            <person name="Vergez L."/>
            <person name="Schmutz J."/>
            <person name="Larimer F."/>
            <person name="Land M."/>
            <person name="Hauser L."/>
            <person name="Kyrpides N."/>
            <person name="Anderson I."/>
            <person name="Sieprawska-Lupa M."/>
            <person name="Whitman W.B."/>
            <person name="Richardson P."/>
        </authorList>
    </citation>
    <scope>NUCLEOTIDE SEQUENCE [LARGE SCALE GENOMIC DNA]</scope>
    <source>
        <strain evidence="2">SB</strain>
    </source>
</reference>
<dbReference type="eggNOG" id="arCOG03415">
    <property type="taxonomic scope" value="Archaea"/>
</dbReference>
<dbReference type="RefSeq" id="WP_012065889.1">
    <property type="nucleotide sequence ID" value="NC_009634.1"/>
</dbReference>
<evidence type="ECO:0000313" key="2">
    <source>
        <dbReference type="EMBL" id="ABR54974.1"/>
    </source>
</evidence>
<dbReference type="STRING" id="406327.Mevan_1074"/>
<dbReference type="AlphaFoldDB" id="A6UR52"/>
<dbReference type="HOGENOM" id="CLU_1860681_0_0_2"/>
<evidence type="ECO:0000259" key="1">
    <source>
        <dbReference type="Pfam" id="PF10869"/>
    </source>
</evidence>
<gene>
    <name evidence="2" type="ordered locus">Mevan_1074</name>
</gene>